<sequence length="116" mass="13269">MENLEGLNTIMDEFHIKKNTAVIFGISGLLNSGQLYVNVPQPPTHLESGYLPDIIYDQDENDNFCSIFSELLERTQITQVFHVQDSTFEKLHSENGILSSDFDYDPQVPILTSEMW</sequence>
<proteinExistence type="predicted"/>
<reference evidence="1 2" key="1">
    <citation type="submission" date="2016-10" db="EMBL/GenBank/DDBJ databases">
        <authorList>
            <person name="de Groot N.N."/>
        </authorList>
    </citation>
    <scope>NUCLEOTIDE SEQUENCE [LARGE SCALE GENOMIC DNA]</scope>
    <source>
        <strain evidence="1 2">CBS 141442</strain>
    </source>
</reference>
<keyword evidence="2" id="KW-1185">Reference proteome</keyword>
<name>A0A1L0CUC5_9ASCO</name>
<dbReference type="Proteomes" id="UP000182334">
    <property type="component" value="Chromosome I"/>
</dbReference>
<accession>A0A1L0CUC5</accession>
<evidence type="ECO:0000313" key="2">
    <source>
        <dbReference type="Proteomes" id="UP000182334"/>
    </source>
</evidence>
<protein>
    <submittedName>
        <fullName evidence="1">CIC11C00000001683</fullName>
    </submittedName>
</protein>
<gene>
    <name evidence="1" type="ORF">SAMEA4029010_CIC11G00000001683</name>
</gene>
<evidence type="ECO:0000313" key="1">
    <source>
        <dbReference type="EMBL" id="SGZ47190.1"/>
    </source>
</evidence>
<dbReference type="EMBL" id="LT635756">
    <property type="protein sequence ID" value="SGZ47190.1"/>
    <property type="molecule type" value="Genomic_DNA"/>
</dbReference>
<dbReference type="AlphaFoldDB" id="A0A1L0CUC5"/>
<organism evidence="1 2">
    <name type="scientific">Sungouiella intermedia</name>
    <dbReference type="NCBI Taxonomy" id="45354"/>
    <lineage>
        <taxon>Eukaryota</taxon>
        <taxon>Fungi</taxon>
        <taxon>Dikarya</taxon>
        <taxon>Ascomycota</taxon>
        <taxon>Saccharomycotina</taxon>
        <taxon>Pichiomycetes</taxon>
        <taxon>Metschnikowiaceae</taxon>
        <taxon>Sungouiella</taxon>
    </lineage>
</organism>